<reference evidence="1" key="1">
    <citation type="submission" date="2023-03" db="EMBL/GenBank/DDBJ databases">
        <title>Massive genome expansion in bonnet fungi (Mycena s.s.) driven by repeated elements and novel gene families across ecological guilds.</title>
        <authorList>
            <consortium name="Lawrence Berkeley National Laboratory"/>
            <person name="Harder C.B."/>
            <person name="Miyauchi S."/>
            <person name="Viragh M."/>
            <person name="Kuo A."/>
            <person name="Thoen E."/>
            <person name="Andreopoulos B."/>
            <person name="Lu D."/>
            <person name="Skrede I."/>
            <person name="Drula E."/>
            <person name="Henrissat B."/>
            <person name="Morin E."/>
            <person name="Kohler A."/>
            <person name="Barry K."/>
            <person name="LaButti K."/>
            <person name="Morin E."/>
            <person name="Salamov A."/>
            <person name="Lipzen A."/>
            <person name="Mereny Z."/>
            <person name="Hegedus B."/>
            <person name="Baldrian P."/>
            <person name="Stursova M."/>
            <person name="Weitz H."/>
            <person name="Taylor A."/>
            <person name="Grigoriev I.V."/>
            <person name="Nagy L.G."/>
            <person name="Martin F."/>
            <person name="Kauserud H."/>
        </authorList>
    </citation>
    <scope>NUCLEOTIDE SEQUENCE</scope>
    <source>
        <strain evidence="1">CBHHK188m</strain>
    </source>
</reference>
<accession>A0AAD7I742</accession>
<evidence type="ECO:0000313" key="1">
    <source>
        <dbReference type="EMBL" id="KAJ7736584.1"/>
    </source>
</evidence>
<gene>
    <name evidence="1" type="ORF">DFH07DRAFT_966818</name>
</gene>
<name>A0AAD7I742_9AGAR</name>
<dbReference type="AlphaFoldDB" id="A0AAD7I742"/>
<keyword evidence="2" id="KW-1185">Reference proteome</keyword>
<proteinExistence type="predicted"/>
<evidence type="ECO:0000313" key="2">
    <source>
        <dbReference type="Proteomes" id="UP001215280"/>
    </source>
</evidence>
<dbReference type="Proteomes" id="UP001215280">
    <property type="component" value="Unassembled WGS sequence"/>
</dbReference>
<organism evidence="1 2">
    <name type="scientific">Mycena maculata</name>
    <dbReference type="NCBI Taxonomy" id="230809"/>
    <lineage>
        <taxon>Eukaryota</taxon>
        <taxon>Fungi</taxon>
        <taxon>Dikarya</taxon>
        <taxon>Basidiomycota</taxon>
        <taxon>Agaricomycotina</taxon>
        <taxon>Agaricomycetes</taxon>
        <taxon>Agaricomycetidae</taxon>
        <taxon>Agaricales</taxon>
        <taxon>Marasmiineae</taxon>
        <taxon>Mycenaceae</taxon>
        <taxon>Mycena</taxon>
    </lineage>
</organism>
<protein>
    <submittedName>
        <fullName evidence="1">Uncharacterized protein</fullName>
    </submittedName>
</protein>
<sequence length="99" mass="11209">MRDWNPVDEEAQIPQSPHEADLLYIAIALRHPTSDEGKRTKKWKGLPVADETKQLMALLMRHGAHPKEAKNTQEEYLQGVGQMLKEAEGAVPRVLRVSK</sequence>
<comment type="caution">
    <text evidence="1">The sequence shown here is derived from an EMBL/GenBank/DDBJ whole genome shotgun (WGS) entry which is preliminary data.</text>
</comment>
<dbReference type="EMBL" id="JARJLG010000148">
    <property type="protein sequence ID" value="KAJ7736584.1"/>
    <property type="molecule type" value="Genomic_DNA"/>
</dbReference>